<accession>A0A1H3SG72</accession>
<dbReference type="Proteomes" id="UP000199663">
    <property type="component" value="Unassembled WGS sequence"/>
</dbReference>
<proteinExistence type="predicted"/>
<keyword evidence="1" id="KW-0472">Membrane</keyword>
<feature type="transmembrane region" description="Helical" evidence="1">
    <location>
        <begin position="12"/>
        <end position="30"/>
    </location>
</feature>
<name>A0A1H3SG72_9BACT</name>
<comment type="caution">
    <text evidence="2">The sequence shown here is derived from an EMBL/GenBank/DDBJ whole genome shotgun (WGS) entry which is preliminary data.</text>
</comment>
<keyword evidence="1" id="KW-0812">Transmembrane</keyword>
<dbReference type="EMBL" id="FNQC01000011">
    <property type="protein sequence ID" value="SDZ36972.1"/>
    <property type="molecule type" value="Genomic_DNA"/>
</dbReference>
<keyword evidence="3" id="KW-1185">Reference proteome</keyword>
<gene>
    <name evidence="2" type="ORF">SAMN05444412_111148</name>
</gene>
<reference evidence="2 3" key="1">
    <citation type="submission" date="2016-10" db="EMBL/GenBank/DDBJ databases">
        <authorList>
            <person name="Varghese N."/>
            <person name="Submissions S."/>
        </authorList>
    </citation>
    <scope>NUCLEOTIDE SEQUENCE [LARGE SCALE GENOMIC DNA]</scope>
    <source>
        <strain evidence="2 3">DSM 17997</strain>
    </source>
</reference>
<evidence type="ECO:0000313" key="3">
    <source>
        <dbReference type="Proteomes" id="UP000199663"/>
    </source>
</evidence>
<evidence type="ECO:0000256" key="1">
    <source>
        <dbReference type="SAM" id="Phobius"/>
    </source>
</evidence>
<organism evidence="2 3">
    <name type="scientific">Rhodonellum ikkaensis</name>
    <dbReference type="NCBI Taxonomy" id="336829"/>
    <lineage>
        <taxon>Bacteria</taxon>
        <taxon>Pseudomonadati</taxon>
        <taxon>Bacteroidota</taxon>
        <taxon>Cytophagia</taxon>
        <taxon>Cytophagales</taxon>
        <taxon>Cytophagaceae</taxon>
        <taxon>Rhodonellum</taxon>
    </lineage>
</organism>
<sequence>MFKRLRIHKLTRWINFILLMNFLNLSASFYQSAESQSIFIQSQDPLDTLTELVLEYFLEMDDDTVPDTEVPGGKRSLLDLKMNLPHNFWKLESVKINLWHKHNTFYTDFSESLSQEIDSPPPKS</sequence>
<evidence type="ECO:0000313" key="2">
    <source>
        <dbReference type="EMBL" id="SDZ36972.1"/>
    </source>
</evidence>
<keyword evidence="1" id="KW-1133">Transmembrane helix</keyword>
<protein>
    <submittedName>
        <fullName evidence="2">Uncharacterized protein</fullName>
    </submittedName>
</protein>